<dbReference type="Pfam" id="PF22483">
    <property type="entry name" value="Mu-transpos_C_2"/>
    <property type="match status" value="1"/>
</dbReference>
<evidence type="ECO:0000259" key="2">
    <source>
        <dbReference type="PROSITE" id="PS50994"/>
    </source>
</evidence>
<name>A0ABV9L4F9_9BACT</name>
<comment type="caution">
    <text evidence="3">The sequence shown here is derived from an EMBL/GenBank/DDBJ whole genome shotgun (WGS) entry which is preliminary data.</text>
</comment>
<proteinExistence type="inferred from homology"/>
<dbReference type="InterPro" id="IPR001584">
    <property type="entry name" value="Integrase_cat-core"/>
</dbReference>
<dbReference type="SUPFAM" id="SSF53098">
    <property type="entry name" value="Ribonuclease H-like"/>
    <property type="match status" value="1"/>
</dbReference>
<accession>A0ABV9L4F9</accession>
<dbReference type="PROSITE" id="PS50994">
    <property type="entry name" value="INTEGRASE"/>
    <property type="match status" value="1"/>
</dbReference>
<comment type="similarity">
    <text evidence="1">Belongs to the transposase IS21/IS408/IS1162 family.</text>
</comment>
<dbReference type="Proteomes" id="UP001596023">
    <property type="component" value="Unassembled WGS sequence"/>
</dbReference>
<dbReference type="NCBIfam" id="NF033546">
    <property type="entry name" value="transpos_IS21"/>
    <property type="match status" value="1"/>
</dbReference>
<dbReference type="EMBL" id="JBHSGN010000151">
    <property type="protein sequence ID" value="MFC4676666.1"/>
    <property type="molecule type" value="Genomic_DNA"/>
</dbReference>
<dbReference type="InterPro" id="IPR054353">
    <property type="entry name" value="IstA-like_C"/>
</dbReference>
<evidence type="ECO:0000256" key="1">
    <source>
        <dbReference type="ARBA" id="ARBA00009277"/>
    </source>
</evidence>
<dbReference type="Gene3D" id="3.30.420.10">
    <property type="entry name" value="Ribonuclease H-like superfamily/Ribonuclease H"/>
    <property type="match status" value="1"/>
</dbReference>
<feature type="domain" description="Integrase catalytic" evidence="2">
    <location>
        <begin position="122"/>
        <end position="309"/>
    </location>
</feature>
<evidence type="ECO:0000313" key="4">
    <source>
        <dbReference type="Proteomes" id="UP001596023"/>
    </source>
</evidence>
<evidence type="ECO:0000313" key="3">
    <source>
        <dbReference type="EMBL" id="MFC4676666.1"/>
    </source>
</evidence>
<organism evidence="3 4">
    <name type="scientific">Dysgonomonas termitidis</name>
    <dbReference type="NCBI Taxonomy" id="1516126"/>
    <lineage>
        <taxon>Bacteria</taxon>
        <taxon>Pseudomonadati</taxon>
        <taxon>Bacteroidota</taxon>
        <taxon>Bacteroidia</taxon>
        <taxon>Bacteroidales</taxon>
        <taxon>Dysgonomonadaceae</taxon>
        <taxon>Dysgonomonas</taxon>
    </lineage>
</organism>
<dbReference type="PANTHER" id="PTHR35004:SF8">
    <property type="entry name" value="TRANSPOSASE RV3428C-RELATED"/>
    <property type="match status" value="1"/>
</dbReference>
<dbReference type="PANTHER" id="PTHR35004">
    <property type="entry name" value="TRANSPOSASE RV3428C-RELATED"/>
    <property type="match status" value="1"/>
</dbReference>
<protein>
    <submittedName>
        <fullName evidence="3">IS21 family transposase</fullName>
    </submittedName>
</protein>
<reference evidence="4" key="1">
    <citation type="journal article" date="2019" name="Int. J. Syst. Evol. Microbiol.">
        <title>The Global Catalogue of Microorganisms (GCM) 10K type strain sequencing project: providing services to taxonomists for standard genome sequencing and annotation.</title>
        <authorList>
            <consortium name="The Broad Institute Genomics Platform"/>
            <consortium name="The Broad Institute Genome Sequencing Center for Infectious Disease"/>
            <person name="Wu L."/>
            <person name="Ma J."/>
        </authorList>
    </citation>
    <scope>NUCLEOTIDE SEQUENCE [LARGE SCALE GENOMIC DNA]</scope>
    <source>
        <strain evidence="4">CCUG 66188</strain>
    </source>
</reference>
<dbReference type="InterPro" id="IPR012337">
    <property type="entry name" value="RNaseH-like_sf"/>
</dbReference>
<gene>
    <name evidence="3" type="primary">istA</name>
    <name evidence="3" type="ORF">ACFO6W_23575</name>
</gene>
<keyword evidence="4" id="KW-1185">Reference proteome</keyword>
<sequence>MSKIKQLLRLHQQGVSNRGIGRELGLYKATVNSYIDKLKLHGYDIDQLLELEDPVLEAKFMAGTAAYTQDKFTVFREQIPYFEKELGRAHITRKLLWDEYKLNHPDGYSYPQFCYHLKQLKVARHPVAILDHQAAEKLYVDFAGDTMSYIDRETGEVLKAHIFVACLPYSDYTFTMAVSSQTTDDFLYALSSALRHLGGSAKILTPDNLKAAVIKSDRYEPDLNRLMEDFANHYGFVVIPARSRHPRDKAAVENQVKIIYRRVYAKLRDTTFFSLAELNRALLEKTMEHNQTRMQQKPYTRQEKFLAEEKNKLTALPPTDFEVKYYAQLRVANNNCIYLGRDKHYYSVPYCHIGKKVQVIYTRTLVQIFCEGTCVATHRRAAGYGYTTLREHLCSTHRHYKDRSPDYYIAKARERSHMLGLLVEKNFEQNLVPEMIYRRCDGLLSLQRKTDPVIFDKACRFALDNNMLSCKSLIRIIDNKTYIQHELEFKGLPRHLNIRGKNYYY</sequence>
<dbReference type="InterPro" id="IPR036397">
    <property type="entry name" value="RNaseH_sf"/>
</dbReference>